<feature type="chain" id="PRO_5047438295" evidence="1">
    <location>
        <begin position="29"/>
        <end position="398"/>
    </location>
</feature>
<gene>
    <name evidence="2" type="ORF">GCM10010840_19590</name>
</gene>
<proteinExistence type="predicted"/>
<dbReference type="Proteomes" id="UP000639973">
    <property type="component" value="Unassembled WGS sequence"/>
</dbReference>
<accession>A0ABQ2G989</accession>
<dbReference type="RefSeq" id="WP_229723461.1">
    <property type="nucleotide sequence ID" value="NZ_BMOL01000008.1"/>
</dbReference>
<evidence type="ECO:0000256" key="1">
    <source>
        <dbReference type="SAM" id="SignalP"/>
    </source>
</evidence>
<keyword evidence="3" id="KW-1185">Reference proteome</keyword>
<dbReference type="EMBL" id="BMOL01000008">
    <property type="protein sequence ID" value="GGL81899.1"/>
    <property type="molecule type" value="Genomic_DNA"/>
</dbReference>
<sequence>MCPAHPRPFRLSLSALVLTLLGTQPACAQPFPAAAQTLTLPAPAVWLAAEGEGPQVYAVTAAGDLLAVRNGQVTQLAKNFSSTFISACSGRVVGVNDAGQLRVWDGSAVQGGPGADLSPLAHPVCLPTGIVAVSRAGDLVRFDPAAGGWRESARTAAHALPDAQLTVADLDGAGEAVVALTRPDAARYAHGILGDAVEATELTLFERHSLKVRSRLRLPAPLVFEDLQARPVRLTGDRDTLAVVRSSPSGGGALALVEGSGDTLTFRAVGPDFGQPSRWLAPVVGFGQLWAVRTPHIGGQLVQYTAAGEALNASAPFGGLSNHGIGSRNLNAAVLTAPGQLALPTQDRRTLLALDCRAACQVTGKLALGGTLTSNLLSVGPQVWMGDSGGTLHGWTVR</sequence>
<reference evidence="3" key="1">
    <citation type="journal article" date="2019" name="Int. J. Syst. Evol. Microbiol.">
        <title>The Global Catalogue of Microorganisms (GCM) 10K type strain sequencing project: providing services to taxonomists for standard genome sequencing and annotation.</title>
        <authorList>
            <consortium name="The Broad Institute Genomics Platform"/>
            <consortium name="The Broad Institute Genome Sequencing Center for Infectious Disease"/>
            <person name="Wu L."/>
            <person name="Ma J."/>
        </authorList>
    </citation>
    <scope>NUCLEOTIDE SEQUENCE [LARGE SCALE GENOMIC DNA]</scope>
    <source>
        <strain evidence="3">JCM 15442</strain>
    </source>
</reference>
<organism evidence="2 3">
    <name type="scientific">Deinococcus aerolatus</name>
    <dbReference type="NCBI Taxonomy" id="522487"/>
    <lineage>
        <taxon>Bacteria</taxon>
        <taxon>Thermotogati</taxon>
        <taxon>Deinococcota</taxon>
        <taxon>Deinococci</taxon>
        <taxon>Deinococcales</taxon>
        <taxon>Deinococcaceae</taxon>
        <taxon>Deinococcus</taxon>
    </lineage>
</organism>
<keyword evidence="1" id="KW-0732">Signal</keyword>
<feature type="signal peptide" evidence="1">
    <location>
        <begin position="1"/>
        <end position="28"/>
    </location>
</feature>
<evidence type="ECO:0000313" key="2">
    <source>
        <dbReference type="EMBL" id="GGL81899.1"/>
    </source>
</evidence>
<comment type="caution">
    <text evidence="2">The sequence shown here is derived from an EMBL/GenBank/DDBJ whole genome shotgun (WGS) entry which is preliminary data.</text>
</comment>
<evidence type="ECO:0000313" key="3">
    <source>
        <dbReference type="Proteomes" id="UP000639973"/>
    </source>
</evidence>
<name>A0ABQ2G989_9DEIO</name>
<protein>
    <submittedName>
        <fullName evidence="2">Uncharacterized protein</fullName>
    </submittedName>
</protein>